<dbReference type="InterPro" id="IPR012223">
    <property type="entry name" value="TEII"/>
</dbReference>
<dbReference type="Pfam" id="PF00975">
    <property type="entry name" value="Thioesterase"/>
    <property type="match status" value="1"/>
</dbReference>
<name>A0AAV4KLX3_9ACTN</name>
<dbReference type="GO" id="GO:0008610">
    <property type="term" value="P:lipid biosynthetic process"/>
    <property type="evidence" value="ECO:0007669"/>
    <property type="project" value="TreeGrafter"/>
</dbReference>
<organism evidence="3 6">
    <name type="scientific">Streptomyces cinereoruber</name>
    <dbReference type="NCBI Taxonomy" id="67260"/>
    <lineage>
        <taxon>Bacteria</taxon>
        <taxon>Bacillati</taxon>
        <taxon>Actinomycetota</taxon>
        <taxon>Actinomycetes</taxon>
        <taxon>Kitasatosporales</taxon>
        <taxon>Streptomycetaceae</taxon>
        <taxon>Streptomyces</taxon>
    </lineage>
</organism>
<dbReference type="RefSeq" id="WP_152370241.1">
    <property type="nucleotide sequence ID" value="NZ_BMSJ01000009.1"/>
</dbReference>
<accession>A0AAV4KLX3</accession>
<evidence type="ECO:0000256" key="1">
    <source>
        <dbReference type="ARBA" id="ARBA00007169"/>
    </source>
</evidence>
<gene>
    <name evidence="3" type="primary">pchC</name>
    <name evidence="4" type="ORF">CP977_14675</name>
    <name evidence="3" type="ORF">GCM10010497_46290</name>
</gene>
<dbReference type="InterPro" id="IPR029058">
    <property type="entry name" value="AB_hydrolase_fold"/>
</dbReference>
<evidence type="ECO:0000259" key="2">
    <source>
        <dbReference type="Pfam" id="PF00975"/>
    </source>
</evidence>
<comment type="similarity">
    <text evidence="1">Belongs to the thioesterase family.</text>
</comment>
<proteinExistence type="inferred from homology"/>
<dbReference type="EMBL" id="CP023693">
    <property type="protein sequence ID" value="QEV33255.1"/>
    <property type="molecule type" value="Genomic_DNA"/>
</dbReference>
<dbReference type="Gene3D" id="3.40.50.1820">
    <property type="entry name" value="alpha/beta hydrolase"/>
    <property type="match status" value="1"/>
</dbReference>
<feature type="domain" description="Thioesterase" evidence="2">
    <location>
        <begin position="8"/>
        <end position="217"/>
    </location>
</feature>
<reference evidence="3 6" key="1">
    <citation type="journal article" date="2014" name="Int. J. Syst. Evol. Microbiol.">
        <title>Complete genome sequence of Corynebacterium casei LMG S-19264T (=DSM 44701T), isolated from a smear-ripened cheese.</title>
        <authorList>
            <consortium name="US DOE Joint Genome Institute (JGI-PGF)"/>
            <person name="Walter F."/>
            <person name="Albersmeier A."/>
            <person name="Kalinowski J."/>
            <person name="Ruckert C."/>
        </authorList>
    </citation>
    <scope>NUCLEOTIDE SEQUENCE [LARGE SCALE GENOMIC DNA]</scope>
    <source>
        <strain evidence="3 6">JCM 4205</strain>
    </source>
</reference>
<dbReference type="EMBL" id="BMSJ01000009">
    <property type="protein sequence ID" value="GGR38104.1"/>
    <property type="molecule type" value="Genomic_DNA"/>
</dbReference>
<dbReference type="InterPro" id="IPR001031">
    <property type="entry name" value="Thioesterase"/>
</dbReference>
<evidence type="ECO:0000313" key="5">
    <source>
        <dbReference type="Proteomes" id="UP000326029"/>
    </source>
</evidence>
<evidence type="ECO:0000313" key="4">
    <source>
        <dbReference type="EMBL" id="QEV33255.1"/>
    </source>
</evidence>
<reference evidence="4 5" key="2">
    <citation type="submission" date="2017-09" db="EMBL/GenBank/DDBJ databases">
        <authorList>
            <person name="Lee N."/>
            <person name="Cho B.-K."/>
        </authorList>
    </citation>
    <scope>NUCLEOTIDE SEQUENCE [LARGE SCALE GENOMIC DNA]</scope>
    <source>
        <strain evidence="4 5">ATCC 19740</strain>
    </source>
</reference>
<reference evidence="3" key="3">
    <citation type="submission" date="2023-08" db="EMBL/GenBank/DDBJ databases">
        <authorList>
            <person name="Sun Q."/>
            <person name="Ohkuma M."/>
        </authorList>
    </citation>
    <scope>NUCLEOTIDE SEQUENCE</scope>
    <source>
        <strain evidence="3">JCM 4205</strain>
    </source>
</reference>
<dbReference type="Proteomes" id="UP000326029">
    <property type="component" value="Chromosome"/>
</dbReference>
<evidence type="ECO:0000313" key="3">
    <source>
        <dbReference type="EMBL" id="GGR38104.1"/>
    </source>
</evidence>
<dbReference type="GeneID" id="95455016"/>
<dbReference type="Proteomes" id="UP000642014">
    <property type="component" value="Unassembled WGS sequence"/>
</dbReference>
<keyword evidence="5" id="KW-1185">Reference proteome</keyword>
<dbReference type="PANTHER" id="PTHR11487">
    <property type="entry name" value="THIOESTERASE"/>
    <property type="match status" value="1"/>
</dbReference>
<protein>
    <submittedName>
        <fullName evidence="3">Pyochelin biosynthetic protein PchC</fullName>
    </submittedName>
    <submittedName>
        <fullName evidence="4">Thioesterase</fullName>
    </submittedName>
</protein>
<dbReference type="SUPFAM" id="SSF53474">
    <property type="entry name" value="alpha/beta-Hydrolases"/>
    <property type="match status" value="1"/>
</dbReference>
<evidence type="ECO:0000313" key="6">
    <source>
        <dbReference type="Proteomes" id="UP000642014"/>
    </source>
</evidence>
<sequence>MSGPHPLTLVCFPHAGGGMGRYRSWRDDLPDGVELVLPDLPGREGRLFDEPFPDVAAVSAHVLRTLGAELPAGGRVAFAGLSYGALVAYDVAARLEAAGKRVEAVFAASQRAPATPLPPIGWRAMADAELLTELAEIGGMSPDLEVEEEFLELFLPAIRAELHASESYLRPSSYARLRCPVFLYHGTEDAAIPAGSTLAWRDETDRLRSRSLPAAHFLTGPDGEDLWWEALRRDLVACAASPGSRPAPAPPFPAGTEAA</sequence>
<dbReference type="PANTHER" id="PTHR11487:SF0">
    <property type="entry name" value="S-ACYL FATTY ACID SYNTHASE THIOESTERASE, MEDIUM CHAIN"/>
    <property type="match status" value="1"/>
</dbReference>
<dbReference type="AlphaFoldDB" id="A0AAV4KLX3"/>